<dbReference type="RefSeq" id="WP_229434482.1">
    <property type="nucleotide sequence ID" value="NZ_JAJHPV010000021.1"/>
</dbReference>
<dbReference type="InterPro" id="IPR003673">
    <property type="entry name" value="CoA-Trfase_fam_III"/>
</dbReference>
<dbReference type="Gene3D" id="3.40.50.10540">
    <property type="entry name" value="Crotonobetainyl-coa:carnitine coa-transferase, domain 1"/>
    <property type="match status" value="1"/>
</dbReference>
<organism evidence="1 2">
    <name type="scientific">Massilia agrisoli</name>
    <dbReference type="NCBI Taxonomy" id="2892444"/>
    <lineage>
        <taxon>Bacteria</taxon>
        <taxon>Pseudomonadati</taxon>
        <taxon>Pseudomonadota</taxon>
        <taxon>Betaproteobacteria</taxon>
        <taxon>Burkholderiales</taxon>
        <taxon>Oxalobacteraceae</taxon>
        <taxon>Telluria group</taxon>
        <taxon>Massilia</taxon>
    </lineage>
</organism>
<accession>A0ABS8IZR9</accession>
<comment type="caution">
    <text evidence="1">The sequence shown here is derived from an EMBL/GenBank/DDBJ whole genome shotgun (WGS) entry which is preliminary data.</text>
</comment>
<proteinExistence type="predicted"/>
<sequence length="384" mass="41027">MAGPLAGVRVVEMVGLGPCPFAAMMLADMGAEVIRIDRKAAAGAQNPFPMLGTKYDVMARGRRSLALDLKNPEGMQLLLELVDKADVLIEGFRPGVMERLGAGPDACHARNPKLVYGRVTGWGQHGPLAQAAGHDLNYIALTGMLHAMGREGEPPAPPLNLVGDFGGGAMMLAFGVVCAVLEARTSGKGQVVDAAMTDGAALLGAMMYGFRAYGSWGLKREANLLDGGAPFYDTYACADGKFVSIGSIEPQFYAQLLHLAGVTDPAFNAQMQRSEWPSLKQKFAAVFRTRTRDAWCELMEGTDVCFAPVLDMDEAPQHPHNRARETFIEVDGVTQPAPAPRFSRTQPETGLLPAAPGQHGGEILSDWGWPQEAIAALRARQVIG</sequence>
<dbReference type="InterPro" id="IPR050509">
    <property type="entry name" value="CoA-transferase_III"/>
</dbReference>
<keyword evidence="1" id="KW-0808">Transferase</keyword>
<dbReference type="PANTHER" id="PTHR48228">
    <property type="entry name" value="SUCCINYL-COA--D-CITRAMALATE COA-TRANSFERASE"/>
    <property type="match status" value="1"/>
</dbReference>
<dbReference type="Pfam" id="PF02515">
    <property type="entry name" value="CoA_transf_3"/>
    <property type="match status" value="1"/>
</dbReference>
<evidence type="ECO:0000313" key="2">
    <source>
        <dbReference type="Proteomes" id="UP001198701"/>
    </source>
</evidence>
<dbReference type="InterPro" id="IPR044855">
    <property type="entry name" value="CoA-Trfase_III_dom3_sf"/>
</dbReference>
<dbReference type="GO" id="GO:0016740">
    <property type="term" value="F:transferase activity"/>
    <property type="evidence" value="ECO:0007669"/>
    <property type="project" value="UniProtKB-KW"/>
</dbReference>
<gene>
    <name evidence="1" type="ORF">LMJ30_20875</name>
</gene>
<evidence type="ECO:0000313" key="1">
    <source>
        <dbReference type="EMBL" id="MCC6073391.1"/>
    </source>
</evidence>
<dbReference type="PANTHER" id="PTHR48228:SF5">
    <property type="entry name" value="ALPHA-METHYLACYL-COA RACEMASE"/>
    <property type="match status" value="1"/>
</dbReference>
<keyword evidence="2" id="KW-1185">Reference proteome</keyword>
<reference evidence="1 2" key="1">
    <citation type="submission" date="2021-11" db="EMBL/GenBank/DDBJ databases">
        <authorList>
            <person name="Huq M.A."/>
        </authorList>
    </citation>
    <scope>NUCLEOTIDE SEQUENCE [LARGE SCALE GENOMIC DNA]</scope>
    <source>
        <strain evidence="1 2">MAHUQ-52</strain>
    </source>
</reference>
<dbReference type="Proteomes" id="UP001198701">
    <property type="component" value="Unassembled WGS sequence"/>
</dbReference>
<name>A0ABS8IZR9_9BURK</name>
<dbReference type="InterPro" id="IPR023606">
    <property type="entry name" value="CoA-Trfase_III_dom_1_sf"/>
</dbReference>
<protein>
    <submittedName>
        <fullName evidence="1">CoA transferase</fullName>
    </submittedName>
</protein>
<dbReference type="SUPFAM" id="SSF89796">
    <property type="entry name" value="CoA-transferase family III (CaiB/BaiF)"/>
    <property type="match status" value="1"/>
</dbReference>
<dbReference type="Gene3D" id="3.30.1540.10">
    <property type="entry name" value="formyl-coa transferase, domain 3"/>
    <property type="match status" value="1"/>
</dbReference>
<dbReference type="EMBL" id="JAJHPV010000021">
    <property type="protein sequence ID" value="MCC6073391.1"/>
    <property type="molecule type" value="Genomic_DNA"/>
</dbReference>